<comment type="caution">
    <text evidence="1">The sequence shown here is derived from an EMBL/GenBank/DDBJ whole genome shotgun (WGS) entry which is preliminary data.</text>
</comment>
<dbReference type="EMBL" id="CAJVPJ010006097">
    <property type="protein sequence ID" value="CAG8666123.1"/>
    <property type="molecule type" value="Genomic_DNA"/>
</dbReference>
<dbReference type="Proteomes" id="UP000789572">
    <property type="component" value="Unassembled WGS sequence"/>
</dbReference>
<gene>
    <name evidence="1" type="ORF">POCULU_LOCUS10710</name>
</gene>
<sequence>VEPRADTIRKLLSLLISKLRSKVRIVRSKVRIKTRRKLTHEFAKEEEDKDIS</sequence>
<proteinExistence type="predicted"/>
<dbReference type="AlphaFoldDB" id="A0A9N9HAR4"/>
<feature type="non-terminal residue" evidence="1">
    <location>
        <position position="52"/>
    </location>
</feature>
<protein>
    <submittedName>
        <fullName evidence="1">4421_t:CDS:1</fullName>
    </submittedName>
</protein>
<reference evidence="1" key="1">
    <citation type="submission" date="2021-06" db="EMBL/GenBank/DDBJ databases">
        <authorList>
            <person name="Kallberg Y."/>
            <person name="Tangrot J."/>
            <person name="Rosling A."/>
        </authorList>
    </citation>
    <scope>NUCLEOTIDE SEQUENCE</scope>
    <source>
        <strain evidence="1">IA702</strain>
    </source>
</reference>
<accession>A0A9N9HAR4</accession>
<name>A0A9N9HAR4_9GLOM</name>
<evidence type="ECO:0000313" key="2">
    <source>
        <dbReference type="Proteomes" id="UP000789572"/>
    </source>
</evidence>
<evidence type="ECO:0000313" key="1">
    <source>
        <dbReference type="EMBL" id="CAG8666123.1"/>
    </source>
</evidence>
<keyword evidence="2" id="KW-1185">Reference proteome</keyword>
<organism evidence="1 2">
    <name type="scientific">Paraglomus occultum</name>
    <dbReference type="NCBI Taxonomy" id="144539"/>
    <lineage>
        <taxon>Eukaryota</taxon>
        <taxon>Fungi</taxon>
        <taxon>Fungi incertae sedis</taxon>
        <taxon>Mucoromycota</taxon>
        <taxon>Glomeromycotina</taxon>
        <taxon>Glomeromycetes</taxon>
        <taxon>Paraglomerales</taxon>
        <taxon>Paraglomeraceae</taxon>
        <taxon>Paraglomus</taxon>
    </lineage>
</organism>